<dbReference type="Proteomes" id="UP000494252">
    <property type="component" value="Unassembled WGS sequence"/>
</dbReference>
<evidence type="ECO:0000313" key="1">
    <source>
        <dbReference type="EMBL" id="CAB3807276.1"/>
    </source>
</evidence>
<keyword evidence="2" id="KW-1185">Reference proteome</keyword>
<evidence type="ECO:0000313" key="2">
    <source>
        <dbReference type="Proteomes" id="UP000494252"/>
    </source>
</evidence>
<gene>
    <name evidence="1" type="ORF">LMG27177_06297</name>
</gene>
<organism evidence="1 2">
    <name type="scientific">Paraburkholderia fynbosensis</name>
    <dbReference type="NCBI Taxonomy" id="1200993"/>
    <lineage>
        <taxon>Bacteria</taxon>
        <taxon>Pseudomonadati</taxon>
        <taxon>Pseudomonadota</taxon>
        <taxon>Betaproteobacteria</taxon>
        <taxon>Burkholderiales</taxon>
        <taxon>Burkholderiaceae</taxon>
        <taxon>Paraburkholderia</taxon>
    </lineage>
</organism>
<dbReference type="AlphaFoldDB" id="A0A6J5GXR1"/>
<proteinExistence type="predicted"/>
<dbReference type="EMBL" id="CADIKI010000024">
    <property type="protein sequence ID" value="CAB3807276.1"/>
    <property type="molecule type" value="Genomic_DNA"/>
</dbReference>
<name>A0A6J5GXR1_9BURK</name>
<reference evidence="1 2" key="1">
    <citation type="submission" date="2020-04" db="EMBL/GenBank/DDBJ databases">
        <authorList>
            <person name="De Canck E."/>
        </authorList>
    </citation>
    <scope>NUCLEOTIDE SEQUENCE [LARGE SCALE GENOMIC DNA]</scope>
    <source>
        <strain evidence="1 2">LMG 27177</strain>
    </source>
</reference>
<protein>
    <submittedName>
        <fullName evidence="1">Uncharacterized protein</fullName>
    </submittedName>
</protein>
<accession>A0A6J5GXR1</accession>
<sequence length="95" mass="10736">MRWTRRLPSGDTEGRQADVWRFIVEIDIVGIDLAKQVFQLHGADRHGRVEHRAKVSRGSLFESVHTLKPGLVVMEASSSAHHWPGVSSHWEQKSG</sequence>